<dbReference type="OrthoDB" id="103426at2157"/>
<evidence type="ECO:0000313" key="1">
    <source>
        <dbReference type="EMBL" id="PWR75092.1"/>
    </source>
</evidence>
<keyword evidence="2" id="KW-1185">Reference proteome</keyword>
<evidence type="ECO:0008006" key="3">
    <source>
        <dbReference type="Google" id="ProtNLM"/>
    </source>
</evidence>
<protein>
    <recommendedName>
        <fullName evidence="3">DUF3795 domain-containing protein</fullName>
    </recommendedName>
</protein>
<dbReference type="AlphaFoldDB" id="A0A2V2N4R2"/>
<gene>
    <name evidence="1" type="ORF">DLD82_06390</name>
</gene>
<sequence>MSGLIPTVCGLYCDECDHYEKDCQGCDESEGAIFWAEYVDIETCPVYDCCVNMKHLDHCGQCDEMPCERYFRFRDPGVTEEEAKQVLEKMKACLTRRAKEEGQL</sequence>
<organism evidence="1 2">
    <name type="scientific">Methanospirillum stamsii</name>
    <dbReference type="NCBI Taxonomy" id="1277351"/>
    <lineage>
        <taxon>Archaea</taxon>
        <taxon>Methanobacteriati</taxon>
        <taxon>Methanobacteriota</taxon>
        <taxon>Stenosarchaea group</taxon>
        <taxon>Methanomicrobia</taxon>
        <taxon>Methanomicrobiales</taxon>
        <taxon>Methanospirillaceae</taxon>
        <taxon>Methanospirillum</taxon>
    </lineage>
</organism>
<name>A0A2V2N4R2_9EURY</name>
<dbReference type="RefSeq" id="WP_109940286.1">
    <property type="nucleotide sequence ID" value="NZ_CP176366.1"/>
</dbReference>
<dbReference type="Pfam" id="PF12675">
    <property type="entry name" value="DUF3795"/>
    <property type="match status" value="1"/>
</dbReference>
<proteinExistence type="predicted"/>
<accession>A0A2V2N4R2</accession>
<evidence type="ECO:0000313" key="2">
    <source>
        <dbReference type="Proteomes" id="UP000245934"/>
    </source>
</evidence>
<dbReference type="Proteomes" id="UP000245934">
    <property type="component" value="Unassembled WGS sequence"/>
</dbReference>
<comment type="caution">
    <text evidence="1">The sequence shown here is derived from an EMBL/GenBank/DDBJ whole genome shotgun (WGS) entry which is preliminary data.</text>
</comment>
<dbReference type="EMBL" id="QGMZ01000013">
    <property type="protein sequence ID" value="PWR75092.1"/>
    <property type="molecule type" value="Genomic_DNA"/>
</dbReference>
<reference evidence="1 2" key="1">
    <citation type="submission" date="2018-05" db="EMBL/GenBank/DDBJ databases">
        <title>Draft genome of Methanospirillum stamsii Pt1.</title>
        <authorList>
            <person name="Dueholm M.S."/>
            <person name="Nielsen P.H."/>
            <person name="Bakmann L.F."/>
            <person name="Otzen D.E."/>
        </authorList>
    </citation>
    <scope>NUCLEOTIDE SEQUENCE [LARGE SCALE GENOMIC DNA]</scope>
    <source>
        <strain evidence="1 2">Pt1</strain>
    </source>
</reference>
<dbReference type="GeneID" id="97610001"/>
<dbReference type="InterPro" id="IPR024227">
    <property type="entry name" value="DUF3795"/>
</dbReference>